<proteinExistence type="predicted"/>
<sequence length="60" mass="6057">MSEETAPQQGGAAMAAPSRGLLQQMEELLAALNANLSALDVGLRSTGASRRMPGDEGTAG</sequence>
<dbReference type="RefSeq" id="WP_190147710.1">
    <property type="nucleotide sequence ID" value="NZ_BMTL01000002.1"/>
</dbReference>
<dbReference type="Proteomes" id="UP000606194">
    <property type="component" value="Unassembled WGS sequence"/>
</dbReference>
<reference evidence="1" key="1">
    <citation type="journal article" date="2014" name="Int. J. Syst. Evol. Microbiol.">
        <title>Complete genome sequence of Corynebacterium casei LMG S-19264T (=DSM 44701T), isolated from a smear-ripened cheese.</title>
        <authorList>
            <consortium name="US DOE Joint Genome Institute (JGI-PGF)"/>
            <person name="Walter F."/>
            <person name="Albersmeier A."/>
            <person name="Kalinowski J."/>
            <person name="Ruckert C."/>
        </authorList>
    </citation>
    <scope>NUCLEOTIDE SEQUENCE</scope>
    <source>
        <strain evidence="1">JCM 4386</strain>
    </source>
</reference>
<comment type="caution">
    <text evidence="1">The sequence shown here is derived from an EMBL/GenBank/DDBJ whole genome shotgun (WGS) entry which is preliminary data.</text>
</comment>
<accession>A0A918L126</accession>
<protein>
    <submittedName>
        <fullName evidence="1">Uncharacterized protein</fullName>
    </submittedName>
</protein>
<name>A0A918L126_9ACTN</name>
<dbReference type="EMBL" id="BMTL01000002">
    <property type="protein sequence ID" value="GGR70717.1"/>
    <property type="molecule type" value="Genomic_DNA"/>
</dbReference>
<dbReference type="AlphaFoldDB" id="A0A918L126"/>
<reference evidence="1" key="2">
    <citation type="submission" date="2020-09" db="EMBL/GenBank/DDBJ databases">
        <authorList>
            <person name="Sun Q."/>
            <person name="Ohkuma M."/>
        </authorList>
    </citation>
    <scope>NUCLEOTIDE SEQUENCE</scope>
    <source>
        <strain evidence="1">JCM 4386</strain>
    </source>
</reference>
<evidence type="ECO:0000313" key="1">
    <source>
        <dbReference type="EMBL" id="GGR70717.1"/>
    </source>
</evidence>
<keyword evidence="2" id="KW-1185">Reference proteome</keyword>
<evidence type="ECO:0000313" key="2">
    <source>
        <dbReference type="Proteomes" id="UP000606194"/>
    </source>
</evidence>
<organism evidence="1 2">
    <name type="scientific">Streptomyces humidus</name>
    <dbReference type="NCBI Taxonomy" id="52259"/>
    <lineage>
        <taxon>Bacteria</taxon>
        <taxon>Bacillati</taxon>
        <taxon>Actinomycetota</taxon>
        <taxon>Actinomycetes</taxon>
        <taxon>Kitasatosporales</taxon>
        <taxon>Streptomycetaceae</taxon>
        <taxon>Streptomyces</taxon>
    </lineage>
</organism>
<gene>
    <name evidence="1" type="ORF">GCM10010269_07030</name>
</gene>